<keyword evidence="4 7" id="KW-0949">S-adenosyl-L-methionine</keyword>
<dbReference type="EC" id="2.1.1.37" evidence="1"/>
<gene>
    <name evidence="9" type="ORF">A3860_29850</name>
</gene>
<dbReference type="Pfam" id="PF00145">
    <property type="entry name" value="DNA_methylase"/>
    <property type="match status" value="1"/>
</dbReference>
<evidence type="ECO:0000256" key="3">
    <source>
        <dbReference type="ARBA" id="ARBA00022679"/>
    </source>
</evidence>
<accession>A0A1V9FUG9</accession>
<dbReference type="GO" id="GO:0003886">
    <property type="term" value="F:DNA (cytosine-5-)-methyltransferase activity"/>
    <property type="evidence" value="ECO:0007669"/>
    <property type="project" value="UniProtKB-EC"/>
</dbReference>
<dbReference type="EMBL" id="LVYD01000054">
    <property type="protein sequence ID" value="OQP62019.1"/>
    <property type="molecule type" value="Genomic_DNA"/>
</dbReference>
<dbReference type="PRINTS" id="PR00105">
    <property type="entry name" value="C5METTRFRASE"/>
</dbReference>
<evidence type="ECO:0000313" key="9">
    <source>
        <dbReference type="EMBL" id="OQP62019.1"/>
    </source>
</evidence>
<dbReference type="GO" id="GO:0032259">
    <property type="term" value="P:methylation"/>
    <property type="evidence" value="ECO:0007669"/>
    <property type="project" value="UniProtKB-KW"/>
</dbReference>
<dbReference type="SUPFAM" id="SSF53335">
    <property type="entry name" value="S-adenosyl-L-methionine-dependent methyltransferases"/>
    <property type="match status" value="1"/>
</dbReference>
<keyword evidence="10" id="KW-1185">Reference proteome</keyword>
<dbReference type="PROSITE" id="PS00095">
    <property type="entry name" value="C5_MTASE_2"/>
    <property type="match status" value="1"/>
</dbReference>
<feature type="active site" evidence="7">
    <location>
        <position position="108"/>
    </location>
</feature>
<evidence type="ECO:0000256" key="2">
    <source>
        <dbReference type="ARBA" id="ARBA00022603"/>
    </source>
</evidence>
<protein>
    <recommendedName>
        <fullName evidence="1">DNA (cytosine-5-)-methyltransferase</fullName>
        <ecNumber evidence="1">2.1.1.37</ecNumber>
    </recommendedName>
</protein>
<comment type="caution">
    <text evidence="9">The sequence shown here is derived from an EMBL/GenBank/DDBJ whole genome shotgun (WGS) entry which is preliminary data.</text>
</comment>
<keyword evidence="2 7" id="KW-0489">Methyltransferase</keyword>
<organism evidence="9 10">
    <name type="scientific">Niastella vici</name>
    <dbReference type="NCBI Taxonomy" id="1703345"/>
    <lineage>
        <taxon>Bacteria</taxon>
        <taxon>Pseudomonadati</taxon>
        <taxon>Bacteroidota</taxon>
        <taxon>Chitinophagia</taxon>
        <taxon>Chitinophagales</taxon>
        <taxon>Chitinophagaceae</taxon>
        <taxon>Niastella</taxon>
    </lineage>
</organism>
<comment type="similarity">
    <text evidence="7 8">Belongs to the class I-like SAM-binding methyltransferase superfamily. C5-methyltransferase family.</text>
</comment>
<dbReference type="Gene3D" id="3.40.50.150">
    <property type="entry name" value="Vaccinia Virus protein VP39"/>
    <property type="match status" value="1"/>
</dbReference>
<evidence type="ECO:0000256" key="7">
    <source>
        <dbReference type="PROSITE-ProRule" id="PRU01016"/>
    </source>
</evidence>
<dbReference type="InterPro" id="IPR050390">
    <property type="entry name" value="C5-Methyltransferase"/>
</dbReference>
<evidence type="ECO:0000313" key="10">
    <source>
        <dbReference type="Proteomes" id="UP000192796"/>
    </source>
</evidence>
<comment type="catalytic activity">
    <reaction evidence="6">
        <text>a 2'-deoxycytidine in DNA + S-adenosyl-L-methionine = a 5-methyl-2'-deoxycytidine in DNA + S-adenosyl-L-homocysteine + H(+)</text>
        <dbReference type="Rhea" id="RHEA:13681"/>
        <dbReference type="Rhea" id="RHEA-COMP:11369"/>
        <dbReference type="Rhea" id="RHEA-COMP:11370"/>
        <dbReference type="ChEBI" id="CHEBI:15378"/>
        <dbReference type="ChEBI" id="CHEBI:57856"/>
        <dbReference type="ChEBI" id="CHEBI:59789"/>
        <dbReference type="ChEBI" id="CHEBI:85452"/>
        <dbReference type="ChEBI" id="CHEBI:85454"/>
        <dbReference type="EC" id="2.1.1.37"/>
    </reaction>
</comment>
<dbReference type="InterPro" id="IPR001525">
    <property type="entry name" value="C5_MeTfrase"/>
</dbReference>
<sequence>MDPTGIIERKIERFRNGENLRLLDLFSGCGGLSLGFSKQGYENIAAVEMDQEAATSHALNFHKDHPLFKQYAKARDITKTTPAGLFKDLGLKGEPGDQVDIIIGGPPCQAFTRIGRAKLRAVFSDADAFLNDPRSQLYKRYLKYVKTLQPLAILMENVPDMLNYGGVNIADLVCDDLTEYGYTCRYTLLNTVYYGLPQMRERMFLIAVHSSIRDEIEFPLPTHFIDLPRGYHGSRSVALKHIDKDNQHRYYMPMPEATSDLLPAVSAAVALSDLPVITAHLKNGLKNGIRKMDEQISYSQETAQNAYQTLMRKWPGYETNGFICGNVIRILPRDYPVFKKMKAGDQYPQALAIAVKSFKRKLKKLEKEQKRKFSENSKEYKLLLKQTVPPYDDKKFPNKWRKMEADKPARTLMAHLGKDSYSHIHYDSNQARTISVREAARLQSFPDGFQFAGAMNAAFRQIGNAVPPLMAEQLAATIKNMLNTPLDVR</sequence>
<dbReference type="NCBIfam" id="TIGR00675">
    <property type="entry name" value="dcm"/>
    <property type="match status" value="1"/>
</dbReference>
<evidence type="ECO:0000256" key="1">
    <source>
        <dbReference type="ARBA" id="ARBA00011975"/>
    </source>
</evidence>
<keyword evidence="3 7" id="KW-0808">Transferase</keyword>
<dbReference type="Gene3D" id="3.90.120.10">
    <property type="entry name" value="DNA Methylase, subunit A, domain 2"/>
    <property type="match status" value="1"/>
</dbReference>
<dbReference type="PANTHER" id="PTHR10629:SF52">
    <property type="entry name" value="DNA (CYTOSINE-5)-METHYLTRANSFERASE 1"/>
    <property type="match status" value="1"/>
</dbReference>
<dbReference type="InterPro" id="IPR031303">
    <property type="entry name" value="C5_meth_CS"/>
</dbReference>
<proteinExistence type="inferred from homology"/>
<name>A0A1V9FUG9_9BACT</name>
<reference evidence="9 10" key="1">
    <citation type="submission" date="2016-03" db="EMBL/GenBank/DDBJ databases">
        <title>Niastella vici sp. nov., isolated from farmland soil.</title>
        <authorList>
            <person name="Chen L."/>
            <person name="Wang D."/>
            <person name="Yang S."/>
            <person name="Wang G."/>
        </authorList>
    </citation>
    <scope>NUCLEOTIDE SEQUENCE [LARGE SCALE GENOMIC DNA]</scope>
    <source>
        <strain evidence="9 10">DJ57</strain>
    </source>
</reference>
<evidence type="ECO:0000256" key="4">
    <source>
        <dbReference type="ARBA" id="ARBA00022691"/>
    </source>
</evidence>
<keyword evidence="5" id="KW-0680">Restriction system</keyword>
<dbReference type="InterPro" id="IPR029063">
    <property type="entry name" value="SAM-dependent_MTases_sf"/>
</dbReference>
<dbReference type="Proteomes" id="UP000192796">
    <property type="component" value="Unassembled WGS sequence"/>
</dbReference>
<dbReference type="PROSITE" id="PS51679">
    <property type="entry name" value="SAM_MT_C5"/>
    <property type="match status" value="1"/>
</dbReference>
<dbReference type="PANTHER" id="PTHR10629">
    <property type="entry name" value="CYTOSINE-SPECIFIC METHYLTRANSFERASE"/>
    <property type="match status" value="1"/>
</dbReference>
<evidence type="ECO:0000256" key="6">
    <source>
        <dbReference type="ARBA" id="ARBA00047422"/>
    </source>
</evidence>
<dbReference type="STRING" id="1703345.A3860_29850"/>
<evidence type="ECO:0000256" key="8">
    <source>
        <dbReference type="RuleBase" id="RU000416"/>
    </source>
</evidence>
<evidence type="ECO:0000256" key="5">
    <source>
        <dbReference type="ARBA" id="ARBA00022747"/>
    </source>
</evidence>
<dbReference type="GO" id="GO:0009307">
    <property type="term" value="P:DNA restriction-modification system"/>
    <property type="evidence" value="ECO:0007669"/>
    <property type="project" value="UniProtKB-KW"/>
</dbReference>
<dbReference type="AlphaFoldDB" id="A0A1V9FUG9"/>